<evidence type="ECO:0000313" key="2">
    <source>
        <dbReference type="EMBL" id="MBH8578309.1"/>
    </source>
</evidence>
<keyword evidence="1" id="KW-0472">Membrane</keyword>
<name>A0A8J7IAK4_9NOST</name>
<reference evidence="2 3" key="1">
    <citation type="journal article" date="2021" name="Int. J. Syst. Evol. Microbiol.">
        <title>Amazonocrinis nigriterrae gen. nov., sp. nov., Atlanticothrix silvestris gen. nov., sp. nov. and Dendronalium phyllosphericum gen. nov., sp. nov., nostocacean cyanobacteria from Brazilian environments.</title>
        <authorList>
            <person name="Alvarenga D.O."/>
            <person name="Andreote A.P.D."/>
            <person name="Branco L.H.Z."/>
            <person name="Delbaje E."/>
            <person name="Cruz R.B."/>
            <person name="Varani A.M."/>
            <person name="Fiore M.F."/>
        </authorList>
    </citation>
    <scope>NUCLEOTIDE SEQUENCE [LARGE SCALE GENOMIC DNA]</scope>
    <source>
        <strain evidence="2 3">CENA369</strain>
    </source>
</reference>
<feature type="transmembrane region" description="Helical" evidence="1">
    <location>
        <begin position="20"/>
        <end position="40"/>
    </location>
</feature>
<evidence type="ECO:0000313" key="3">
    <source>
        <dbReference type="Proteomes" id="UP000662314"/>
    </source>
</evidence>
<proteinExistence type="predicted"/>
<dbReference type="RefSeq" id="WP_214436977.1">
    <property type="nucleotide sequence ID" value="NZ_CAWPUQ010000260.1"/>
</dbReference>
<keyword evidence="3" id="KW-1185">Reference proteome</keyword>
<evidence type="ECO:0000256" key="1">
    <source>
        <dbReference type="SAM" id="Phobius"/>
    </source>
</evidence>
<sequence>MSKKSHQNKSFDYSKFTARFGCGFLVGILIAGGVGILYSAQTITGLLAVWIIFAIVCGLLSAIFGDKFWHNIIRWF</sequence>
<feature type="transmembrane region" description="Helical" evidence="1">
    <location>
        <begin position="46"/>
        <end position="65"/>
    </location>
</feature>
<gene>
    <name evidence="2" type="ORF">I8752_36300</name>
</gene>
<keyword evidence="1" id="KW-0812">Transmembrane</keyword>
<protein>
    <submittedName>
        <fullName evidence="2">Uncharacterized protein</fullName>
    </submittedName>
</protein>
<organism evidence="2 3">
    <name type="scientific">Dendronalium phyllosphericum CENA369</name>
    <dbReference type="NCBI Taxonomy" id="1725256"/>
    <lineage>
        <taxon>Bacteria</taxon>
        <taxon>Bacillati</taxon>
        <taxon>Cyanobacteriota</taxon>
        <taxon>Cyanophyceae</taxon>
        <taxon>Nostocales</taxon>
        <taxon>Nostocaceae</taxon>
        <taxon>Dendronalium</taxon>
        <taxon>Dendronalium phyllosphericum</taxon>
    </lineage>
</organism>
<comment type="caution">
    <text evidence="2">The sequence shown here is derived from an EMBL/GenBank/DDBJ whole genome shotgun (WGS) entry which is preliminary data.</text>
</comment>
<dbReference type="AlphaFoldDB" id="A0A8J7IAK4"/>
<dbReference type="EMBL" id="JAECZA010000320">
    <property type="protein sequence ID" value="MBH8578309.1"/>
    <property type="molecule type" value="Genomic_DNA"/>
</dbReference>
<keyword evidence="1" id="KW-1133">Transmembrane helix</keyword>
<dbReference type="Proteomes" id="UP000662314">
    <property type="component" value="Unassembled WGS sequence"/>
</dbReference>
<accession>A0A8J7IAK4</accession>